<protein>
    <submittedName>
        <fullName evidence="1">Uncharacterized protein</fullName>
    </submittedName>
</protein>
<dbReference type="Proteomes" id="UP000007797">
    <property type="component" value="Unassembled WGS sequence"/>
</dbReference>
<dbReference type="RefSeq" id="XP_004357051.1">
    <property type="nucleotide sequence ID" value="XM_004356996.1"/>
</dbReference>
<evidence type="ECO:0000313" key="1">
    <source>
        <dbReference type="EMBL" id="EGG18228.1"/>
    </source>
</evidence>
<organism evidence="1 2">
    <name type="scientific">Cavenderia fasciculata</name>
    <name type="common">Slime mold</name>
    <name type="synonym">Dictyostelium fasciculatum</name>
    <dbReference type="NCBI Taxonomy" id="261658"/>
    <lineage>
        <taxon>Eukaryota</taxon>
        <taxon>Amoebozoa</taxon>
        <taxon>Evosea</taxon>
        <taxon>Eumycetozoa</taxon>
        <taxon>Dictyostelia</taxon>
        <taxon>Acytosteliales</taxon>
        <taxon>Cavenderiaceae</taxon>
        <taxon>Cavenderia</taxon>
    </lineage>
</organism>
<accession>F4Q1S8</accession>
<gene>
    <name evidence="1" type="ORF">DFA_03715</name>
</gene>
<name>F4Q1S8_CACFS</name>
<evidence type="ECO:0000313" key="2">
    <source>
        <dbReference type="Proteomes" id="UP000007797"/>
    </source>
</evidence>
<sequence length="365" mass="42087">MNNWLIQKEIIDNIWLLKQEKREQWDGHNRDLNQSVVPLGDRIKVSLVCWKWCLEHLRLCISVLDQALLTRCERTLLVLPSTLRSLHILFNARVTYSSHFLHFLQGASRVESVTILSPLRQDTRIKRDIIQFASQCPTLTTLDCDQLSFKDVYQLCITTPRIRSTRLSIVNHHYRIPSSLEPTPHFPHLHTLSIDSRCKDTIGSLHYLLLPLMFHAPLLTSLHINLYTSFSTSDHNNQHFSSMITNSFVLSIIDLLKNHSNDQQQLQYLTIHCKISQGGGGESDKKKRLPSVLFSTINHLVGCIKDSSKLDYFVLSGYNCNYPIDYNHSTTTTKSSDCSINLNREIDHYNQLSFNTLTMKKKGIE</sequence>
<dbReference type="AlphaFoldDB" id="F4Q1S8"/>
<proteinExistence type="predicted"/>
<reference evidence="2" key="1">
    <citation type="journal article" date="2011" name="Genome Res.">
        <title>Phylogeny-wide analysis of social amoeba genomes highlights ancient origins for complex intercellular communication.</title>
        <authorList>
            <person name="Heidel A.J."/>
            <person name="Lawal H.M."/>
            <person name="Felder M."/>
            <person name="Schilde C."/>
            <person name="Helps N.R."/>
            <person name="Tunggal B."/>
            <person name="Rivero F."/>
            <person name="John U."/>
            <person name="Schleicher M."/>
            <person name="Eichinger L."/>
            <person name="Platzer M."/>
            <person name="Noegel A.A."/>
            <person name="Schaap P."/>
            <person name="Gloeckner G."/>
        </authorList>
    </citation>
    <scope>NUCLEOTIDE SEQUENCE [LARGE SCALE GENOMIC DNA]</scope>
    <source>
        <strain evidence="2">SH3</strain>
    </source>
</reference>
<dbReference type="GeneID" id="14870733"/>
<dbReference type="KEGG" id="dfa:DFA_03715"/>
<dbReference type="EMBL" id="GL883018">
    <property type="protein sequence ID" value="EGG18228.1"/>
    <property type="molecule type" value="Genomic_DNA"/>
</dbReference>
<keyword evidence="2" id="KW-1185">Reference proteome</keyword>